<dbReference type="InterPro" id="IPR001206">
    <property type="entry name" value="Diacylglycerol_kinase_cat_dom"/>
</dbReference>
<reference evidence="2 3" key="1">
    <citation type="submission" date="2014-02" db="EMBL/GenBank/DDBJ databases">
        <title>The small core and large imbalanced accessory genome model reveals a collaborative survival strategy of Sorangium cellulosum strains in nature.</title>
        <authorList>
            <person name="Han K."/>
            <person name="Peng R."/>
            <person name="Blom J."/>
            <person name="Li Y.-Z."/>
        </authorList>
    </citation>
    <scope>NUCLEOTIDE SEQUENCE [LARGE SCALE GENOMIC DNA]</scope>
    <source>
        <strain evidence="2 3">So0157-18</strain>
    </source>
</reference>
<dbReference type="Proteomes" id="UP000075604">
    <property type="component" value="Unassembled WGS sequence"/>
</dbReference>
<comment type="caution">
    <text evidence="2">The sequence shown here is derived from an EMBL/GenBank/DDBJ whole genome shotgun (WGS) entry which is preliminary data.</text>
</comment>
<evidence type="ECO:0000313" key="2">
    <source>
        <dbReference type="EMBL" id="KYF56774.1"/>
    </source>
</evidence>
<feature type="domain" description="DAGKc" evidence="1">
    <location>
        <begin position="5"/>
        <end position="117"/>
    </location>
</feature>
<dbReference type="GO" id="GO:0016301">
    <property type="term" value="F:kinase activity"/>
    <property type="evidence" value="ECO:0007669"/>
    <property type="project" value="InterPro"/>
</dbReference>
<dbReference type="Gene3D" id="3.40.50.10330">
    <property type="entry name" value="Probable inorganic polyphosphate/atp-NAD kinase, domain 1"/>
    <property type="match status" value="1"/>
</dbReference>
<organism evidence="2 3">
    <name type="scientific">Sorangium cellulosum</name>
    <name type="common">Polyangium cellulosum</name>
    <dbReference type="NCBI Taxonomy" id="56"/>
    <lineage>
        <taxon>Bacteria</taxon>
        <taxon>Pseudomonadati</taxon>
        <taxon>Myxococcota</taxon>
        <taxon>Polyangia</taxon>
        <taxon>Polyangiales</taxon>
        <taxon>Polyangiaceae</taxon>
        <taxon>Sorangium</taxon>
    </lineage>
</organism>
<accession>A0A150PM55</accession>
<name>A0A150PM55_SORCE</name>
<dbReference type="SUPFAM" id="SSF111331">
    <property type="entry name" value="NAD kinase/diacylglycerol kinase-like"/>
    <property type="match status" value="1"/>
</dbReference>
<proteinExistence type="predicted"/>
<dbReference type="InterPro" id="IPR016064">
    <property type="entry name" value="NAD/diacylglycerol_kinase_sf"/>
</dbReference>
<dbReference type="AlphaFoldDB" id="A0A150PM55"/>
<protein>
    <recommendedName>
        <fullName evidence="1">DAGKc domain-containing protein</fullName>
    </recommendedName>
</protein>
<evidence type="ECO:0000313" key="3">
    <source>
        <dbReference type="Proteomes" id="UP000075604"/>
    </source>
</evidence>
<dbReference type="InterPro" id="IPR017438">
    <property type="entry name" value="ATP-NAD_kinase_N"/>
</dbReference>
<sequence length="332" mass="35256">MRIDVIVNTTARRYRAKPSLIDRMSAACAGAAELHPTSNVAELAEVCDRIARRGTDLVALSGGDGSFMAGVTALARAFGERSLPPLVLLPGGTVATVARNWGMTGDPAVLLERIIHEARGLRSGAALPGIVRRPTLRARATTRGGGGGGGGVEERIGFIFGTGLVASFFDVYYERGGDGYGAAARIVSRVFIESFYGGSCARRVLEPLPCTIEVEGRRLAPRAWSLVCSSVVRDLGIHMRVTYRAGEDLERPHLVASALPPRELGPRAPLVLAGRRIGGRDHFDDLVRDFTVRFDGAPAPGDGPYILDGDPLRASEIRISAGPAIDVLSPRP</sequence>
<gene>
    <name evidence="2" type="ORF">BE04_12320</name>
</gene>
<dbReference type="Pfam" id="PF00781">
    <property type="entry name" value="DAGK_cat"/>
    <property type="match status" value="1"/>
</dbReference>
<evidence type="ECO:0000259" key="1">
    <source>
        <dbReference type="Pfam" id="PF00781"/>
    </source>
</evidence>
<dbReference type="EMBL" id="JELX01002027">
    <property type="protein sequence ID" value="KYF56774.1"/>
    <property type="molecule type" value="Genomic_DNA"/>
</dbReference>